<dbReference type="OrthoDB" id="514777at2759"/>
<dbReference type="AlphaFoldDB" id="A0A182RG28"/>
<evidence type="ECO:0000256" key="1">
    <source>
        <dbReference type="SAM" id="Coils"/>
    </source>
</evidence>
<dbReference type="GO" id="GO:0016281">
    <property type="term" value="C:eukaryotic translation initiation factor 4F complex"/>
    <property type="evidence" value="ECO:0007669"/>
    <property type="project" value="TreeGrafter"/>
</dbReference>
<dbReference type="InterPro" id="IPR016024">
    <property type="entry name" value="ARM-type_fold"/>
</dbReference>
<feature type="region of interest" description="Disordered" evidence="2">
    <location>
        <begin position="45"/>
        <end position="120"/>
    </location>
</feature>
<accession>A0A182RG28</accession>
<feature type="region of interest" description="Disordered" evidence="2">
    <location>
        <begin position="568"/>
        <end position="606"/>
    </location>
</feature>
<dbReference type="PANTHER" id="PTHR23253">
    <property type="entry name" value="EUKARYOTIC TRANSLATION INITIATION FACTOR 4 GAMMA"/>
    <property type="match status" value="1"/>
</dbReference>
<feature type="region of interest" description="Disordered" evidence="2">
    <location>
        <begin position="670"/>
        <end position="732"/>
    </location>
</feature>
<evidence type="ECO:0000313" key="4">
    <source>
        <dbReference type="EnsemblMetazoa" id="AFUN005165-PA"/>
    </source>
</evidence>
<dbReference type="VEuPathDB" id="VectorBase:AFUN2_001193"/>
<feature type="compositionally biased region" description="Gly residues" evidence="2">
    <location>
        <begin position="204"/>
        <end position="214"/>
    </location>
</feature>
<dbReference type="RefSeq" id="XP_049283601.1">
    <property type="nucleotide sequence ID" value="XM_049427644.1"/>
</dbReference>
<feature type="coiled-coil region" evidence="1">
    <location>
        <begin position="393"/>
        <end position="431"/>
    </location>
</feature>
<dbReference type="InterPro" id="IPR003890">
    <property type="entry name" value="MIF4G-like_typ-3"/>
</dbReference>
<name>A0A182RG28_ANOFN</name>
<dbReference type="RefSeq" id="XP_049283604.1">
    <property type="nucleotide sequence ID" value="XM_049427647.1"/>
</dbReference>
<dbReference type="PANTHER" id="PTHR23253:SF78">
    <property type="entry name" value="EUKARYOTIC TRANSLATION INITIATION FACTOR 4G1, ISOFORM B-RELATED"/>
    <property type="match status" value="1"/>
</dbReference>
<dbReference type="Gene3D" id="1.25.40.180">
    <property type="match status" value="1"/>
</dbReference>
<dbReference type="RefSeq" id="XP_049283602.1">
    <property type="nucleotide sequence ID" value="XM_049427645.1"/>
</dbReference>
<dbReference type="RefSeq" id="XP_049283603.1">
    <property type="nucleotide sequence ID" value="XM_049427646.1"/>
</dbReference>
<reference evidence="4" key="1">
    <citation type="submission" date="2020-05" db="UniProtKB">
        <authorList>
            <consortium name="EnsemblMetazoa"/>
        </authorList>
    </citation>
    <scope>IDENTIFICATION</scope>
    <source>
        <strain evidence="4">FUMOZ</strain>
    </source>
</reference>
<evidence type="ECO:0000259" key="3">
    <source>
        <dbReference type="SMART" id="SM00543"/>
    </source>
</evidence>
<feature type="region of interest" description="Disordered" evidence="2">
    <location>
        <begin position="163"/>
        <end position="190"/>
    </location>
</feature>
<feature type="compositionally biased region" description="Gly residues" evidence="2">
    <location>
        <begin position="685"/>
        <end position="703"/>
    </location>
</feature>
<feature type="domain" description="MIF4G" evidence="3">
    <location>
        <begin position="293"/>
        <end position="534"/>
    </location>
</feature>
<dbReference type="GO" id="GO:0003729">
    <property type="term" value="F:mRNA binding"/>
    <property type="evidence" value="ECO:0007669"/>
    <property type="project" value="TreeGrafter"/>
</dbReference>
<sequence>MATDSDDVATLAQSTVAEKRQEEDNNNKIDLVADTVSKLSLNGTLAENGENETVSSGVSEENQLNNNSTTGTDETVETGNNNSSEPPTPTTPTGGVAGPGGPLSIGKRIRRTSEKLNEDAVSGARKKYSLDLLLSLKDSAIGREKPTTIPDVCKSLLKSSPGTFVSSSRHMGGRGGGGGGGVGHIGGGQDNSLLPSFMKGMGFGGPPFGEGTDSGSGRPPMNRAPYRGRLSAKEMSTRSSAGGPDDTDWQMIKVNLNITEEVKLKGSANAWKPSFMMPKVKLDPETEATQLLSREFRSALNKLTPENFSVLKEQIKQLKIDTEERLSNCIKILFEKAIMEPNFSDTYAQLCKDLGSEITVKLNDSNTALSLKRLLIKQCQVEFEKHHKECKTNTELQEQKEKLTEAGEQTAEETEEMKMELEEQTNRIRRRALGTIRFIGALYKQQQLGPNTMVNCVDLLLQDRMLDEESLECVCKLLTTIGARIEDSQGLTLQTCFDKLQQISERKKMLSNGEPVCNRIRFMIMDLLDLRKDKWRGKHAQNAPKTREQIQREVEAEENKNWMLSYKLPRGRAGGESGGGGGGGGSGGGGRDGAGGGGGGSASKNKRLVDEDGFVLPANNRNNNAWTMPSIDPKKINLPVTKAPGETRLGSASMFQGWGNTNNVFAALNTEDSTAPPPSFFGASGPMGGGSSGGSGSGTGSGSGPKPNKKGGGGGGGNNSKKHYQGRSSSFL</sequence>
<dbReference type="SMART" id="SM00543">
    <property type="entry name" value="MIF4G"/>
    <property type="match status" value="1"/>
</dbReference>
<dbReference type="KEGG" id="afun:125763917"/>
<feature type="compositionally biased region" description="Gly residues" evidence="2">
    <location>
        <begin position="572"/>
        <end position="601"/>
    </location>
</feature>
<feature type="compositionally biased region" description="Gly residues" evidence="2">
    <location>
        <begin position="173"/>
        <end position="189"/>
    </location>
</feature>
<dbReference type="STRING" id="62324.A0A182RG28"/>
<feature type="compositionally biased region" description="Basic and acidic residues" evidence="2">
    <location>
        <begin position="17"/>
        <end position="27"/>
    </location>
</feature>
<dbReference type="EnsemblMetazoa" id="AFUN005165-RA">
    <property type="protein sequence ID" value="AFUN005165-PA"/>
    <property type="gene ID" value="AFUN005165"/>
</dbReference>
<proteinExistence type="predicted"/>
<keyword evidence="1" id="KW-0175">Coiled coil</keyword>
<feature type="compositionally biased region" description="Polar residues" evidence="2">
    <location>
        <begin position="45"/>
        <end position="85"/>
    </location>
</feature>
<dbReference type="SUPFAM" id="SSF48371">
    <property type="entry name" value="ARM repeat"/>
    <property type="match status" value="1"/>
</dbReference>
<evidence type="ECO:0000256" key="2">
    <source>
        <dbReference type="SAM" id="MobiDB-lite"/>
    </source>
</evidence>
<dbReference type="GO" id="GO:0003743">
    <property type="term" value="F:translation initiation factor activity"/>
    <property type="evidence" value="ECO:0007669"/>
    <property type="project" value="TreeGrafter"/>
</dbReference>
<dbReference type="GeneID" id="125763917"/>
<organism evidence="4">
    <name type="scientific">Anopheles funestus</name>
    <name type="common">African malaria mosquito</name>
    <dbReference type="NCBI Taxonomy" id="62324"/>
    <lineage>
        <taxon>Eukaryota</taxon>
        <taxon>Metazoa</taxon>
        <taxon>Ecdysozoa</taxon>
        <taxon>Arthropoda</taxon>
        <taxon>Hexapoda</taxon>
        <taxon>Insecta</taxon>
        <taxon>Pterygota</taxon>
        <taxon>Neoptera</taxon>
        <taxon>Endopterygota</taxon>
        <taxon>Diptera</taxon>
        <taxon>Nematocera</taxon>
        <taxon>Culicoidea</taxon>
        <taxon>Culicidae</taxon>
        <taxon>Anophelinae</taxon>
        <taxon>Anopheles</taxon>
    </lineage>
</organism>
<protein>
    <recommendedName>
        <fullName evidence="3">MIF4G domain-containing protein</fullName>
    </recommendedName>
</protein>
<dbReference type="VEuPathDB" id="VectorBase:AFUN005165"/>
<feature type="region of interest" description="Disordered" evidence="2">
    <location>
        <begin position="1"/>
        <end position="29"/>
    </location>
</feature>
<dbReference type="Pfam" id="PF02854">
    <property type="entry name" value="MIF4G"/>
    <property type="match status" value="1"/>
</dbReference>
<feature type="region of interest" description="Disordered" evidence="2">
    <location>
        <begin position="204"/>
        <end position="248"/>
    </location>
</feature>